<dbReference type="GO" id="GO:0009007">
    <property type="term" value="F:site-specific DNA-methyltransferase (adenine-specific) activity"/>
    <property type="evidence" value="ECO:0007669"/>
    <property type="project" value="UniProtKB-EC"/>
</dbReference>
<keyword evidence="3 7" id="KW-0808">Transferase</keyword>
<sequence length="1169" mass="133682">MDTGALKKFAQEARRVLRDQVSAKLAQVLVENSAARREAPNAVQQLTGEIGGTSRDQVIERVAYTWFNRFTALRFMDANSYTAVRVVTPADGQTRPEILSEAMAGVIGDEVPEAVAAQVRALLDNRTPSRDPQGEAYRLLVVATCNHWHAAMPFMFETIADYTELLMPEDLLSQGGILARLRTVMTEDACQDVEIIGWLYQFYISEKKDEVFAGLKKNKKITPENIPAATQLFTPHWIVRYLVENSLGRLWMLNRPNSRLKERMNYYIAPEEPETDFLRISSPEEIKVCDPACGSGHMLTYAFDLLYAIYEEEGYDAAEIPRLILTQNLYGIEIDERAGALAAFALTMKAAARRKRFLRRGVQPNVCVLEPVKFEVGELNDYMNAIGRDLFTAPLRETLTQFEEADNFGSLIMPALTDVAGVRQIIESKDVGSNLFLRDVHERVQVALRTVDYLSPKYHVVAANPPYMGAGGMNSRLKAWIRENYPPASSDLMTCFMERSRKLTQTNGVWGMINLPSWMFLSSFEELRFEFLKQTEVLSLIHLGRGIFGADFGAVAFCVKNASPSDRASGVYRRLFERSSIVRSPEEIASLFKEADYGRYVCAQKHLLRIPGAPIAYWVSDREFEIVEQEEPLSSVSDARVGLQTSDNERFLRFWHEVSQDRASHTARDLNSAKGSGARWFPCNKGGEFRKWYGNQTHYVDWENDGERVRKMAAPDSPKRSYVRNDSFYFRESVSWSDVTISSNSFRMYPKGFIHDAVGHSEFAGDEDWQLCLMAYCNNKFADRFSKILNPTVHFHIGYYQKLPYARRVWGEQNKRLALNLRKISEQDWNAYETSWDFTKLPLLSPDHRAETLQDSYDRLRAHWRRMAEQMQRHEEENNRIFIDAYGLQDELTAEVPLEEITLTCNPSYRYGGKKSEAELEALLLADTMREFVSYAVGCMFGRYSLDAPGMILANQGGGLQDYLAKVPSPAFEPDADNVIPVLDGDWFAEDIATRFRKFLRVAFGDEHFQENLAFIEEALGKDIRKYFTRDFFSDHVKRYKKRPIYWLFSSPKGTFNALIYMHRYRPDTVSVVLNDYLREFRSKLEAHRRAQEALSISSDASPTQKTKALKEIEATAKQIEELDLWERDVLFPLATQKIEIDLDDGVKANYPKLGAALKPIKGLNDADD</sequence>
<keyword evidence="8" id="KW-1185">Reference proteome</keyword>
<dbReference type="Pfam" id="PF07669">
    <property type="entry name" value="Eco57I"/>
    <property type="match status" value="1"/>
</dbReference>
<comment type="caution">
    <text evidence="7">The sequence shown here is derived from an EMBL/GenBank/DDBJ whole genome shotgun (WGS) entry which is preliminary data.</text>
</comment>
<evidence type="ECO:0000256" key="3">
    <source>
        <dbReference type="ARBA" id="ARBA00022679"/>
    </source>
</evidence>
<reference evidence="7 8" key="1">
    <citation type="submission" date="2019-12" db="EMBL/GenBank/DDBJ databases">
        <title>Draft genome sequences Bradyrhizobium cajani AMBPC1010, Bradyrhizobium pachyrhizi AMBPC1040 and Bradyrhizobium yuanmingense ALSPC3051, three plant growth promoting strains isolated from nodules of Cajanus cajan L. in Dominican Republic.</title>
        <authorList>
            <person name="Flores-Felix J.D."/>
            <person name="Araujo J."/>
            <person name="Diaz-Alcantara C."/>
            <person name="Gonzalez-Andres F."/>
            <person name="Velazquez E."/>
        </authorList>
    </citation>
    <scope>NUCLEOTIDE SEQUENCE [LARGE SCALE GENOMIC DNA]</scope>
    <source>
        <strain evidence="7 8">1040</strain>
    </source>
</reference>
<protein>
    <recommendedName>
        <fullName evidence="1">site-specific DNA-methyltransferase (adenine-specific)</fullName>
        <ecNumber evidence="1">2.1.1.72</ecNumber>
    </recommendedName>
</protein>
<evidence type="ECO:0000259" key="6">
    <source>
        <dbReference type="Pfam" id="PF07669"/>
    </source>
</evidence>
<keyword evidence="4" id="KW-0949">S-adenosyl-L-methionine</keyword>
<dbReference type="InterPro" id="IPR050953">
    <property type="entry name" value="N4_N6_ade-DNA_methylase"/>
</dbReference>
<name>A0A844SPZ2_9BRAD</name>
<evidence type="ECO:0000313" key="8">
    <source>
        <dbReference type="Proteomes" id="UP000436468"/>
    </source>
</evidence>
<evidence type="ECO:0000256" key="1">
    <source>
        <dbReference type="ARBA" id="ARBA00011900"/>
    </source>
</evidence>
<dbReference type="Gene3D" id="3.40.50.150">
    <property type="entry name" value="Vaccinia Virus protein VP39"/>
    <property type="match status" value="1"/>
</dbReference>
<evidence type="ECO:0000256" key="4">
    <source>
        <dbReference type="ARBA" id="ARBA00022691"/>
    </source>
</evidence>
<dbReference type="InterPro" id="IPR047939">
    <property type="entry name" value="BREX_1_PglX"/>
</dbReference>
<gene>
    <name evidence="7" type="primary">pglX</name>
    <name evidence="7" type="ORF">GPL21_13490</name>
</gene>
<dbReference type="InterPro" id="IPR029063">
    <property type="entry name" value="SAM-dependent_MTases_sf"/>
</dbReference>
<keyword evidence="2 7" id="KW-0489">Methyltransferase</keyword>
<dbReference type="GO" id="GO:0032259">
    <property type="term" value="P:methylation"/>
    <property type="evidence" value="ECO:0007669"/>
    <property type="project" value="UniProtKB-KW"/>
</dbReference>
<feature type="domain" description="Type II methyltransferase M.TaqI-like" evidence="6">
    <location>
        <begin position="327"/>
        <end position="547"/>
    </location>
</feature>
<organism evidence="7 8">
    <name type="scientific">Bradyrhizobium pachyrhizi</name>
    <dbReference type="NCBI Taxonomy" id="280333"/>
    <lineage>
        <taxon>Bacteria</taxon>
        <taxon>Pseudomonadati</taxon>
        <taxon>Pseudomonadota</taxon>
        <taxon>Alphaproteobacteria</taxon>
        <taxon>Hyphomicrobiales</taxon>
        <taxon>Nitrobacteraceae</taxon>
        <taxon>Bradyrhizobium</taxon>
    </lineage>
</organism>
<dbReference type="AlphaFoldDB" id="A0A844SPZ2"/>
<dbReference type="NCBIfam" id="NF033452">
    <property type="entry name" value="BREX_1_MTaseX"/>
    <property type="match status" value="1"/>
</dbReference>
<dbReference type="EC" id="2.1.1.72" evidence="1"/>
<accession>A0A844SPZ2</accession>
<dbReference type="GO" id="GO:0006304">
    <property type="term" value="P:DNA modification"/>
    <property type="evidence" value="ECO:0007669"/>
    <property type="project" value="InterPro"/>
</dbReference>
<dbReference type="PANTHER" id="PTHR33841">
    <property type="entry name" value="DNA METHYLTRANSFERASE YEEA-RELATED"/>
    <property type="match status" value="1"/>
</dbReference>
<dbReference type="PANTHER" id="PTHR33841:SF1">
    <property type="entry name" value="DNA METHYLTRANSFERASE A"/>
    <property type="match status" value="1"/>
</dbReference>
<comment type="catalytic activity">
    <reaction evidence="5">
        <text>a 2'-deoxyadenosine in DNA + S-adenosyl-L-methionine = an N(6)-methyl-2'-deoxyadenosine in DNA + S-adenosyl-L-homocysteine + H(+)</text>
        <dbReference type="Rhea" id="RHEA:15197"/>
        <dbReference type="Rhea" id="RHEA-COMP:12418"/>
        <dbReference type="Rhea" id="RHEA-COMP:12419"/>
        <dbReference type="ChEBI" id="CHEBI:15378"/>
        <dbReference type="ChEBI" id="CHEBI:57856"/>
        <dbReference type="ChEBI" id="CHEBI:59789"/>
        <dbReference type="ChEBI" id="CHEBI:90615"/>
        <dbReference type="ChEBI" id="CHEBI:90616"/>
        <dbReference type="EC" id="2.1.1.72"/>
    </reaction>
</comment>
<evidence type="ECO:0000313" key="7">
    <source>
        <dbReference type="EMBL" id="MVT66119.1"/>
    </source>
</evidence>
<proteinExistence type="predicted"/>
<evidence type="ECO:0000256" key="2">
    <source>
        <dbReference type="ARBA" id="ARBA00022603"/>
    </source>
</evidence>
<dbReference type="Proteomes" id="UP000436468">
    <property type="component" value="Unassembled WGS sequence"/>
</dbReference>
<dbReference type="SUPFAM" id="SSF53335">
    <property type="entry name" value="S-adenosyl-L-methionine-dependent methyltransferases"/>
    <property type="match status" value="1"/>
</dbReference>
<dbReference type="EMBL" id="WQNF01000007">
    <property type="protein sequence ID" value="MVT66119.1"/>
    <property type="molecule type" value="Genomic_DNA"/>
</dbReference>
<dbReference type="InterPro" id="IPR011639">
    <property type="entry name" value="MethylTrfase_TaqI-like_dom"/>
</dbReference>
<dbReference type="PRINTS" id="PR00507">
    <property type="entry name" value="N12N6MTFRASE"/>
</dbReference>
<evidence type="ECO:0000256" key="5">
    <source>
        <dbReference type="ARBA" id="ARBA00047942"/>
    </source>
</evidence>